<evidence type="ECO:0000313" key="2">
    <source>
        <dbReference type="Proteomes" id="UP000828390"/>
    </source>
</evidence>
<name>A0A9D4GMK4_DREPO</name>
<protein>
    <submittedName>
        <fullName evidence="1">Uncharacterized protein</fullName>
    </submittedName>
</protein>
<dbReference type="AlphaFoldDB" id="A0A9D4GMK4"/>
<evidence type="ECO:0000313" key="1">
    <source>
        <dbReference type="EMBL" id="KAH3819582.1"/>
    </source>
</evidence>
<reference evidence="1" key="1">
    <citation type="journal article" date="2019" name="bioRxiv">
        <title>The Genome of the Zebra Mussel, Dreissena polymorpha: A Resource for Invasive Species Research.</title>
        <authorList>
            <person name="McCartney M.A."/>
            <person name="Auch B."/>
            <person name="Kono T."/>
            <person name="Mallez S."/>
            <person name="Zhang Y."/>
            <person name="Obille A."/>
            <person name="Becker A."/>
            <person name="Abrahante J.E."/>
            <person name="Garbe J."/>
            <person name="Badalamenti J.P."/>
            <person name="Herman A."/>
            <person name="Mangelson H."/>
            <person name="Liachko I."/>
            <person name="Sullivan S."/>
            <person name="Sone E.D."/>
            <person name="Koren S."/>
            <person name="Silverstein K.A.T."/>
            <person name="Beckman K.B."/>
            <person name="Gohl D.M."/>
        </authorList>
    </citation>
    <scope>NUCLEOTIDE SEQUENCE</scope>
    <source>
        <strain evidence="1">Duluth1</strain>
        <tissue evidence="1">Whole animal</tissue>
    </source>
</reference>
<sequence>MLARRKSSTKPNDNVYVNMGKSNKKGVLIKINSDLNVILELSEHLDMPFLPARQQKKMNNELDQSLKNLTRQPCWNSKETTWFIRSHIKPMLLSQRKSFSQRLKVMIEMFLLTLLAKTNQMKHVLRES</sequence>
<keyword evidence="2" id="KW-1185">Reference proteome</keyword>
<gene>
    <name evidence="1" type="ORF">DPMN_121321</name>
</gene>
<proteinExistence type="predicted"/>
<dbReference type="EMBL" id="JAIWYP010000005">
    <property type="protein sequence ID" value="KAH3819582.1"/>
    <property type="molecule type" value="Genomic_DNA"/>
</dbReference>
<reference evidence="1" key="2">
    <citation type="submission" date="2020-11" db="EMBL/GenBank/DDBJ databases">
        <authorList>
            <person name="McCartney M.A."/>
            <person name="Auch B."/>
            <person name="Kono T."/>
            <person name="Mallez S."/>
            <person name="Becker A."/>
            <person name="Gohl D.M."/>
            <person name="Silverstein K.A.T."/>
            <person name="Koren S."/>
            <person name="Bechman K.B."/>
            <person name="Herman A."/>
            <person name="Abrahante J.E."/>
            <person name="Garbe J."/>
        </authorList>
    </citation>
    <scope>NUCLEOTIDE SEQUENCE</scope>
    <source>
        <strain evidence="1">Duluth1</strain>
        <tissue evidence="1">Whole animal</tissue>
    </source>
</reference>
<accession>A0A9D4GMK4</accession>
<dbReference type="Proteomes" id="UP000828390">
    <property type="component" value="Unassembled WGS sequence"/>
</dbReference>
<comment type="caution">
    <text evidence="1">The sequence shown here is derived from an EMBL/GenBank/DDBJ whole genome shotgun (WGS) entry which is preliminary data.</text>
</comment>
<organism evidence="1 2">
    <name type="scientific">Dreissena polymorpha</name>
    <name type="common">Zebra mussel</name>
    <name type="synonym">Mytilus polymorpha</name>
    <dbReference type="NCBI Taxonomy" id="45954"/>
    <lineage>
        <taxon>Eukaryota</taxon>
        <taxon>Metazoa</taxon>
        <taxon>Spiralia</taxon>
        <taxon>Lophotrochozoa</taxon>
        <taxon>Mollusca</taxon>
        <taxon>Bivalvia</taxon>
        <taxon>Autobranchia</taxon>
        <taxon>Heteroconchia</taxon>
        <taxon>Euheterodonta</taxon>
        <taxon>Imparidentia</taxon>
        <taxon>Neoheterodontei</taxon>
        <taxon>Myida</taxon>
        <taxon>Dreissenoidea</taxon>
        <taxon>Dreissenidae</taxon>
        <taxon>Dreissena</taxon>
    </lineage>
</organism>